<dbReference type="InterPro" id="IPR017853">
    <property type="entry name" value="GH"/>
</dbReference>
<accession>A0A0F9E1V7</accession>
<comment type="caution">
    <text evidence="1">The sequence shown here is derived from an EMBL/GenBank/DDBJ whole genome shotgun (WGS) entry which is preliminary data.</text>
</comment>
<evidence type="ECO:0000313" key="1">
    <source>
        <dbReference type="EMBL" id="KKL67964.1"/>
    </source>
</evidence>
<organism evidence="1">
    <name type="scientific">marine sediment metagenome</name>
    <dbReference type="NCBI Taxonomy" id="412755"/>
    <lineage>
        <taxon>unclassified sequences</taxon>
        <taxon>metagenomes</taxon>
        <taxon>ecological metagenomes</taxon>
    </lineage>
</organism>
<dbReference type="Gene3D" id="2.60.40.1180">
    <property type="entry name" value="Golgi alpha-mannosidase II"/>
    <property type="match status" value="1"/>
</dbReference>
<dbReference type="SUPFAM" id="SSF51445">
    <property type="entry name" value="(Trans)glycosidases"/>
    <property type="match status" value="1"/>
</dbReference>
<name>A0A0F9E1V7_9ZZZZ</name>
<reference evidence="1" key="1">
    <citation type="journal article" date="2015" name="Nature">
        <title>Complex archaea that bridge the gap between prokaryotes and eukaryotes.</title>
        <authorList>
            <person name="Spang A."/>
            <person name="Saw J.H."/>
            <person name="Jorgensen S.L."/>
            <person name="Zaremba-Niedzwiedzka K."/>
            <person name="Martijn J."/>
            <person name="Lind A.E."/>
            <person name="van Eijk R."/>
            <person name="Schleper C."/>
            <person name="Guy L."/>
            <person name="Ettema T.J."/>
        </authorList>
    </citation>
    <scope>NUCLEOTIDE SEQUENCE</scope>
</reference>
<protein>
    <recommendedName>
        <fullName evidence="2">Glycosyl hydrolase family 13 catalytic domain-containing protein</fullName>
    </recommendedName>
</protein>
<sequence length="244" mass="27217">MFGDIDFDGIIYFYNFTASHDGIGLLPAHNILAIDRIQGLIDKTEESGGRVSYKSNADGTKTAYELNISLFDLLSDSGNERGLEVSIKRFTASQAIALSLIGVPALYYHSIIGSRNYNEGVEKTGSNRTINREKVYIENVINELEMDGSTRKLVFQRLASMIRARRDLRAFHPRGKQKVLSLRPEIFCLERSSPEGDETVLSLINVSGKRVAVSLDHTGKRDVLSGRIFSGEISLAPYEVLWLK</sequence>
<gene>
    <name evidence="1" type="ORF">LCGC14_2129710</name>
</gene>
<dbReference type="Gene3D" id="3.20.20.80">
    <property type="entry name" value="Glycosidases"/>
    <property type="match status" value="1"/>
</dbReference>
<evidence type="ECO:0008006" key="2">
    <source>
        <dbReference type="Google" id="ProtNLM"/>
    </source>
</evidence>
<dbReference type="AlphaFoldDB" id="A0A0F9E1V7"/>
<dbReference type="InterPro" id="IPR013780">
    <property type="entry name" value="Glyco_hydro_b"/>
</dbReference>
<dbReference type="SUPFAM" id="SSF51011">
    <property type="entry name" value="Glycosyl hydrolase domain"/>
    <property type="match status" value="1"/>
</dbReference>
<dbReference type="EMBL" id="LAZR01026682">
    <property type="protein sequence ID" value="KKL67964.1"/>
    <property type="molecule type" value="Genomic_DNA"/>
</dbReference>
<proteinExistence type="predicted"/>